<dbReference type="InterPro" id="IPR017926">
    <property type="entry name" value="GATASE"/>
</dbReference>
<gene>
    <name evidence="9" type="ORF">CEE36_05325</name>
</gene>
<dbReference type="Pfam" id="PF00117">
    <property type="entry name" value="GATase"/>
    <property type="match status" value="1"/>
</dbReference>
<dbReference type="InterPro" id="IPR023686">
    <property type="entry name" value="GMP_synthase_A"/>
</dbReference>
<evidence type="ECO:0000256" key="2">
    <source>
        <dbReference type="ARBA" id="ARBA00022741"/>
    </source>
</evidence>
<keyword evidence="3" id="KW-0332">GMP biosynthesis</keyword>
<evidence type="ECO:0000256" key="6">
    <source>
        <dbReference type="ARBA" id="ARBA00022962"/>
    </source>
</evidence>
<evidence type="ECO:0000313" key="10">
    <source>
        <dbReference type="Proteomes" id="UP000317778"/>
    </source>
</evidence>
<organism evidence="9 10">
    <name type="scientific">candidate division TA06 bacterium B3_TA06</name>
    <dbReference type="NCBI Taxonomy" id="2012487"/>
    <lineage>
        <taxon>Bacteria</taxon>
        <taxon>Bacteria division TA06</taxon>
    </lineage>
</organism>
<dbReference type="NCBIfam" id="TIGR00888">
    <property type="entry name" value="guaA_Nterm"/>
    <property type="match status" value="1"/>
</dbReference>
<keyword evidence="4" id="KW-0658">Purine biosynthesis</keyword>
<reference evidence="9 10" key="1">
    <citation type="submission" date="2017-06" db="EMBL/GenBank/DDBJ databases">
        <title>Novel microbial phyla capable of carbon fixation and sulfur reduction in deep-sea sediments.</title>
        <authorList>
            <person name="Huang J."/>
            <person name="Baker B."/>
            <person name="Wang Y."/>
        </authorList>
    </citation>
    <scope>NUCLEOTIDE SEQUENCE [LARGE SCALE GENOMIC DNA]</scope>
    <source>
        <strain evidence="9">B3_TA06</strain>
    </source>
</reference>
<evidence type="ECO:0000256" key="1">
    <source>
        <dbReference type="ARBA" id="ARBA00022598"/>
    </source>
</evidence>
<keyword evidence="1 9" id="KW-0436">Ligase</keyword>
<accession>A0A532V7Q5</accession>
<dbReference type="PANTHER" id="PTHR11922">
    <property type="entry name" value="GMP SYNTHASE-RELATED"/>
    <property type="match status" value="1"/>
</dbReference>
<dbReference type="HAMAP" id="MF_01510">
    <property type="entry name" value="GMP_synthase_A"/>
    <property type="match status" value="1"/>
</dbReference>
<evidence type="ECO:0000256" key="3">
    <source>
        <dbReference type="ARBA" id="ARBA00022749"/>
    </source>
</evidence>
<evidence type="ECO:0000256" key="5">
    <source>
        <dbReference type="ARBA" id="ARBA00022840"/>
    </source>
</evidence>
<keyword evidence="2" id="KW-0547">Nucleotide-binding</keyword>
<dbReference type="FunFam" id="3.40.50.880:FF:000047">
    <property type="entry name" value="GMP synthase [glutamine-hydrolyzing] subunit A"/>
    <property type="match status" value="1"/>
</dbReference>
<evidence type="ECO:0000313" key="9">
    <source>
        <dbReference type="EMBL" id="TKJ43172.1"/>
    </source>
</evidence>
<dbReference type="CDD" id="cd01742">
    <property type="entry name" value="GATase1_GMP_Synthase"/>
    <property type="match status" value="1"/>
</dbReference>
<dbReference type="GO" id="GO:0005829">
    <property type="term" value="C:cytosol"/>
    <property type="evidence" value="ECO:0007669"/>
    <property type="project" value="TreeGrafter"/>
</dbReference>
<keyword evidence="5" id="KW-0067">ATP-binding</keyword>
<dbReference type="AlphaFoldDB" id="A0A532V7Q5"/>
<dbReference type="NCBIfam" id="NF001975">
    <property type="entry name" value="PRK00758.1"/>
    <property type="match status" value="1"/>
</dbReference>
<comment type="caution">
    <text evidence="9">The sequence shown here is derived from an EMBL/GenBank/DDBJ whole genome shotgun (WGS) entry which is preliminary data.</text>
</comment>
<feature type="domain" description="Glutamine amidotransferase" evidence="8">
    <location>
        <begin position="5"/>
        <end position="182"/>
    </location>
</feature>
<dbReference type="PRINTS" id="PR00096">
    <property type="entry name" value="GATASE"/>
</dbReference>
<name>A0A532V7Q5_UNCT6</name>
<proteinExistence type="inferred from homology"/>
<protein>
    <recommendedName>
        <fullName evidence="7">GMP synthetase</fullName>
    </recommendedName>
</protein>
<evidence type="ECO:0000259" key="8">
    <source>
        <dbReference type="Pfam" id="PF00117"/>
    </source>
</evidence>
<dbReference type="GO" id="GO:0003921">
    <property type="term" value="F:GMP synthase activity"/>
    <property type="evidence" value="ECO:0007669"/>
    <property type="project" value="TreeGrafter"/>
</dbReference>
<evidence type="ECO:0000256" key="7">
    <source>
        <dbReference type="ARBA" id="ARBA00030464"/>
    </source>
</evidence>
<dbReference type="PANTHER" id="PTHR11922:SF2">
    <property type="entry name" value="GMP SYNTHASE [GLUTAMINE-HYDROLYZING]"/>
    <property type="match status" value="1"/>
</dbReference>
<dbReference type="EMBL" id="NJBO01000006">
    <property type="protein sequence ID" value="TKJ43172.1"/>
    <property type="molecule type" value="Genomic_DNA"/>
</dbReference>
<dbReference type="GO" id="GO:0005524">
    <property type="term" value="F:ATP binding"/>
    <property type="evidence" value="ECO:0007669"/>
    <property type="project" value="UniProtKB-KW"/>
</dbReference>
<evidence type="ECO:0000256" key="4">
    <source>
        <dbReference type="ARBA" id="ARBA00022755"/>
    </source>
</evidence>
<dbReference type="InterPro" id="IPR029062">
    <property type="entry name" value="Class_I_gatase-like"/>
</dbReference>
<dbReference type="PROSITE" id="PS51273">
    <property type="entry name" value="GATASE_TYPE_1"/>
    <property type="match status" value="1"/>
</dbReference>
<dbReference type="Proteomes" id="UP000317778">
    <property type="component" value="Unassembled WGS sequence"/>
</dbReference>
<keyword evidence="6" id="KW-0315">Glutamine amidotransferase</keyword>
<sequence>MRVDVVDNGGQWTHREWRMLRDLEIDTRIIPNTTPVKQIEADGLILSGGAPRIGSDIPKLGVTADYLDKLQIPILGICVGHQFIALHFGGKAGPAKVPEYGKAELIVTDPDDLFKGLPERFTVWESHNDEIHELPAEFIALAHSKDCRFEAIRHKTRPLYGVQFHPEVEHTDFHYEIFANFIEVVKVSKP</sequence>
<dbReference type="Gene3D" id="3.40.50.880">
    <property type="match status" value="1"/>
</dbReference>
<dbReference type="PRINTS" id="PR00097">
    <property type="entry name" value="ANTSNTHASEII"/>
</dbReference>
<dbReference type="SUPFAM" id="SSF52317">
    <property type="entry name" value="Class I glutamine amidotransferase-like"/>
    <property type="match status" value="1"/>
</dbReference>
<dbReference type="InterPro" id="IPR004739">
    <property type="entry name" value="GMP_synth_GATase"/>
</dbReference>